<dbReference type="PROSITE" id="PS50983">
    <property type="entry name" value="FE_B12_PBP"/>
    <property type="match status" value="1"/>
</dbReference>
<dbReference type="AlphaFoldDB" id="A0A318RJX5"/>
<dbReference type="PANTHER" id="PTHR30535">
    <property type="entry name" value="VITAMIN B12-BINDING PROTEIN"/>
    <property type="match status" value="1"/>
</dbReference>
<evidence type="ECO:0000256" key="1">
    <source>
        <dbReference type="ARBA" id="ARBA00008814"/>
    </source>
</evidence>
<dbReference type="Proteomes" id="UP000247591">
    <property type="component" value="Unassembled WGS sequence"/>
</dbReference>
<comment type="similarity">
    <text evidence="1">Belongs to the bacterial solute-binding protein 8 family.</text>
</comment>
<dbReference type="SUPFAM" id="SSF53807">
    <property type="entry name" value="Helical backbone' metal receptor"/>
    <property type="match status" value="1"/>
</dbReference>
<feature type="chain" id="PRO_5038421482" evidence="2">
    <location>
        <begin position="25"/>
        <end position="340"/>
    </location>
</feature>
<evidence type="ECO:0000313" key="4">
    <source>
        <dbReference type="EMBL" id="PYE15495.1"/>
    </source>
</evidence>
<gene>
    <name evidence="4" type="ORF">DFR67_110159</name>
</gene>
<dbReference type="EMBL" id="QJSP01000010">
    <property type="protein sequence ID" value="PYE15495.1"/>
    <property type="molecule type" value="Genomic_DNA"/>
</dbReference>
<evidence type="ECO:0000313" key="5">
    <source>
        <dbReference type="Proteomes" id="UP000247591"/>
    </source>
</evidence>
<keyword evidence="2" id="KW-0732">Signal</keyword>
<name>A0A318RJX5_WILLI</name>
<dbReference type="PANTHER" id="PTHR30535:SF7">
    <property type="entry name" value="IRON(III) DICITRATE-BINDING PROTEIN"/>
    <property type="match status" value="1"/>
</dbReference>
<reference evidence="4 5" key="1">
    <citation type="submission" date="2018-06" db="EMBL/GenBank/DDBJ databases">
        <title>Genomic Encyclopedia of Type Strains, Phase IV (KMG-IV): sequencing the most valuable type-strain genomes for metagenomic binning, comparative biology and taxonomic classification.</title>
        <authorList>
            <person name="Goeker M."/>
        </authorList>
    </citation>
    <scope>NUCLEOTIDE SEQUENCE [LARGE SCALE GENOMIC DNA]</scope>
    <source>
        <strain evidence="4 5">DSM 45521</strain>
    </source>
</reference>
<comment type="caution">
    <text evidence="4">The sequence shown here is derived from an EMBL/GenBank/DDBJ whole genome shotgun (WGS) entry which is preliminary data.</text>
</comment>
<organism evidence="4 5">
    <name type="scientific">Williamsia limnetica</name>
    <dbReference type="NCBI Taxonomy" id="882452"/>
    <lineage>
        <taxon>Bacteria</taxon>
        <taxon>Bacillati</taxon>
        <taxon>Actinomycetota</taxon>
        <taxon>Actinomycetes</taxon>
        <taxon>Mycobacteriales</taxon>
        <taxon>Nocardiaceae</taxon>
        <taxon>Williamsia</taxon>
    </lineage>
</organism>
<proteinExistence type="inferred from homology"/>
<dbReference type="Pfam" id="PF01497">
    <property type="entry name" value="Peripla_BP_2"/>
    <property type="match status" value="1"/>
</dbReference>
<feature type="signal peptide" evidence="2">
    <location>
        <begin position="1"/>
        <end position="24"/>
    </location>
</feature>
<dbReference type="InterPro" id="IPR002491">
    <property type="entry name" value="ABC_transptr_periplasmic_BD"/>
</dbReference>
<protein>
    <submittedName>
        <fullName evidence="4">Iron complex transport system substrate-binding protein</fullName>
    </submittedName>
</protein>
<feature type="domain" description="Fe/B12 periplasmic-binding" evidence="3">
    <location>
        <begin position="65"/>
        <end position="339"/>
    </location>
</feature>
<dbReference type="OrthoDB" id="9797850at2"/>
<evidence type="ECO:0000256" key="2">
    <source>
        <dbReference type="SAM" id="SignalP"/>
    </source>
</evidence>
<keyword evidence="5" id="KW-1185">Reference proteome</keyword>
<evidence type="ECO:0000259" key="3">
    <source>
        <dbReference type="PROSITE" id="PS50983"/>
    </source>
</evidence>
<accession>A0A318RJX5</accession>
<dbReference type="InterPro" id="IPR050902">
    <property type="entry name" value="ABC_Transporter_SBP"/>
</dbReference>
<sequence>MSITTTYRRRTLMLVALSTASVVALTGCSRGDGTTLSGTTVATFTEPVSITNCDRPTSFDAPPRRIVTMNDHVTETLIQMGVGDRIVGMGYGEKDNPLPEVAEQFNAIPSLAAEYPSFEQIRDLAPDLVVGGMRSAFDDKNGLGRDRLEENGIQTFLFSEYCTAGFSDIGVLRTDFTQLGDILGVPDAADKLTTSITDRLDAVSERLDAAGVEPTRTFFYDSGEDQPLTVGGVGIGNLIGDYARAQNITPEGPKPYFTTSWEVIGERAPEAIVVLDYGDTNADDKIAYLKNQPIMATTPAIRNNRIVVVPLDDFFESSRLATSVETIARGLHRDAFNTAG</sequence>
<dbReference type="Gene3D" id="3.40.50.1980">
    <property type="entry name" value="Nitrogenase molybdenum iron protein domain"/>
    <property type="match status" value="2"/>
</dbReference>